<evidence type="ECO:0000256" key="6">
    <source>
        <dbReference type="ARBA" id="ARBA00022741"/>
    </source>
</evidence>
<dbReference type="InterPro" id="IPR001645">
    <property type="entry name" value="Folylpolyglutamate_synth"/>
</dbReference>
<keyword evidence="8" id="KW-0460">Magnesium</keyword>
<feature type="domain" description="Mur ligase central" evidence="13">
    <location>
        <begin position="69"/>
        <end position="296"/>
    </location>
</feature>
<gene>
    <name evidence="14" type="ORF">E6H01_06785</name>
</gene>
<evidence type="ECO:0000256" key="3">
    <source>
        <dbReference type="ARBA" id="ARBA00013025"/>
    </source>
</evidence>
<dbReference type="PANTHER" id="PTHR11136:SF0">
    <property type="entry name" value="DIHYDROFOLATE SYNTHETASE-RELATED"/>
    <property type="match status" value="1"/>
</dbReference>
<dbReference type="GO" id="GO:0008841">
    <property type="term" value="F:dihydrofolate synthase activity"/>
    <property type="evidence" value="ECO:0007669"/>
    <property type="project" value="TreeGrafter"/>
</dbReference>
<evidence type="ECO:0000256" key="8">
    <source>
        <dbReference type="ARBA" id="ARBA00022842"/>
    </source>
</evidence>
<accession>A0A537L316</accession>
<dbReference type="InterPro" id="IPR018109">
    <property type="entry name" value="Folylpolyglutamate_synth_CS"/>
</dbReference>
<keyword evidence="5" id="KW-0479">Metal-binding</keyword>
<evidence type="ECO:0000259" key="13">
    <source>
        <dbReference type="Pfam" id="PF08245"/>
    </source>
</evidence>
<dbReference type="FunFam" id="3.40.1190.10:FF:000011">
    <property type="entry name" value="Folylpolyglutamate synthase/dihydrofolate synthase"/>
    <property type="match status" value="1"/>
</dbReference>
<keyword evidence="6 11" id="KW-0547">Nucleotide-binding</keyword>
<reference evidence="14 15" key="1">
    <citation type="journal article" date="2019" name="Nat. Microbiol.">
        <title>Mediterranean grassland soil C-N compound turnover is dependent on rainfall and depth, and is mediated by genomically divergent microorganisms.</title>
        <authorList>
            <person name="Diamond S."/>
            <person name="Andeer P.F."/>
            <person name="Li Z."/>
            <person name="Crits-Christoph A."/>
            <person name="Burstein D."/>
            <person name="Anantharaman K."/>
            <person name="Lane K.R."/>
            <person name="Thomas B.C."/>
            <person name="Pan C."/>
            <person name="Northen T.R."/>
            <person name="Banfield J.F."/>
        </authorList>
    </citation>
    <scope>NUCLEOTIDE SEQUENCE [LARGE SCALE GENOMIC DNA]</scope>
    <source>
        <strain evidence="14">NP_4</strain>
    </source>
</reference>
<evidence type="ECO:0000313" key="15">
    <source>
        <dbReference type="Proteomes" id="UP000319353"/>
    </source>
</evidence>
<dbReference type="AlphaFoldDB" id="A0A537L316"/>
<dbReference type="Gene3D" id="3.90.190.20">
    <property type="entry name" value="Mur ligase, C-terminal domain"/>
    <property type="match status" value="1"/>
</dbReference>
<dbReference type="InterPro" id="IPR036615">
    <property type="entry name" value="Mur_ligase_C_dom_sf"/>
</dbReference>
<comment type="catalytic activity">
    <reaction evidence="10">
        <text>(6S)-5,6,7,8-tetrahydrofolyl-(gamma-L-Glu)(n) + L-glutamate + ATP = (6S)-5,6,7,8-tetrahydrofolyl-(gamma-L-Glu)(n+1) + ADP + phosphate + H(+)</text>
        <dbReference type="Rhea" id="RHEA:10580"/>
        <dbReference type="Rhea" id="RHEA-COMP:14738"/>
        <dbReference type="Rhea" id="RHEA-COMP:14740"/>
        <dbReference type="ChEBI" id="CHEBI:15378"/>
        <dbReference type="ChEBI" id="CHEBI:29985"/>
        <dbReference type="ChEBI" id="CHEBI:30616"/>
        <dbReference type="ChEBI" id="CHEBI:43474"/>
        <dbReference type="ChEBI" id="CHEBI:141005"/>
        <dbReference type="ChEBI" id="CHEBI:456216"/>
        <dbReference type="EC" id="6.3.2.17"/>
    </reaction>
</comment>
<dbReference type="SUPFAM" id="SSF53244">
    <property type="entry name" value="MurD-like peptide ligases, peptide-binding domain"/>
    <property type="match status" value="1"/>
</dbReference>
<comment type="cofactor">
    <cofactor evidence="1">
        <name>Mg(2+)</name>
        <dbReference type="ChEBI" id="CHEBI:18420"/>
    </cofactor>
</comment>
<protein>
    <recommendedName>
        <fullName evidence="3">tetrahydrofolate synthase</fullName>
        <ecNumber evidence="3">6.3.2.17</ecNumber>
    </recommendedName>
    <alternativeName>
        <fullName evidence="9">Tetrahydrofolylpolyglutamate synthase</fullName>
    </alternativeName>
</protein>
<proteinExistence type="inferred from homology"/>
<evidence type="ECO:0000256" key="7">
    <source>
        <dbReference type="ARBA" id="ARBA00022840"/>
    </source>
</evidence>
<dbReference type="Proteomes" id="UP000319353">
    <property type="component" value="Unassembled WGS sequence"/>
</dbReference>
<dbReference type="EMBL" id="VBAL01000082">
    <property type="protein sequence ID" value="TMJ02384.1"/>
    <property type="molecule type" value="Genomic_DNA"/>
</dbReference>
<keyword evidence="4 11" id="KW-0436">Ligase</keyword>
<sequence>MPDPDEEPHQRCQTPLKSSAYEDARAFIDGLLTRDRPQAALPDTIKLRRVEVLLHRLSDPHQAVRPVLIAGTKGKGSTAAMLASMIHAAGHRVGLYTKPHLVDYRERIRVDDALISPEDLAALVELARPHVEAMAGDPLGLPTYFELSVALAFLHFARSRVDLAIVEVGLGGRLDATNIADPLVSVITPVSYDHMDVLGGTLDQIAREKAGIIRTEGAVVSAPQSPEPRAAIIDVCARHRAQLWLVDEVMRWQALDATLYEQVFELAGPWGDYGRLRLPLVGAHQLTNAATAVAAAEVMAERGVILKDGAIRRGLAAVRWPARVEVVGERPYIVVDVAHNPASLGALRQALETMFAGRRIILVYGMVATHDHRACTSLIAPLADVVIATTPQHVKPLPARTLAEEAARYAAQVEVIDDRRTAVQRALTLAHPDDVVVITGSFFLVGDVRDTLLRELSQQARTRA</sequence>
<dbReference type="InterPro" id="IPR013221">
    <property type="entry name" value="Mur_ligase_cen"/>
</dbReference>
<dbReference type="EC" id="6.3.2.17" evidence="3"/>
<feature type="domain" description="Mur ligase C-terminal" evidence="12">
    <location>
        <begin position="323"/>
        <end position="442"/>
    </location>
</feature>
<dbReference type="NCBIfam" id="TIGR01499">
    <property type="entry name" value="folC"/>
    <property type="match status" value="1"/>
</dbReference>
<dbReference type="InterPro" id="IPR036565">
    <property type="entry name" value="Mur-like_cat_sf"/>
</dbReference>
<keyword evidence="7 11" id="KW-0067">ATP-binding</keyword>
<dbReference type="PIRSF" id="PIRSF001563">
    <property type="entry name" value="Folylpolyglu_synth"/>
    <property type="match status" value="1"/>
</dbReference>
<dbReference type="SUPFAM" id="SSF53623">
    <property type="entry name" value="MurD-like peptide ligases, catalytic domain"/>
    <property type="match status" value="1"/>
</dbReference>
<organism evidence="14 15">
    <name type="scientific">Candidatus Segetimicrobium genomatis</name>
    <dbReference type="NCBI Taxonomy" id="2569760"/>
    <lineage>
        <taxon>Bacteria</taxon>
        <taxon>Bacillati</taxon>
        <taxon>Candidatus Sysuimicrobiota</taxon>
        <taxon>Candidatus Sysuimicrobiia</taxon>
        <taxon>Candidatus Sysuimicrobiales</taxon>
        <taxon>Candidatus Segetimicrobiaceae</taxon>
        <taxon>Candidatus Segetimicrobium</taxon>
    </lineage>
</organism>
<dbReference type="GO" id="GO:0005737">
    <property type="term" value="C:cytoplasm"/>
    <property type="evidence" value="ECO:0007669"/>
    <property type="project" value="TreeGrafter"/>
</dbReference>
<comment type="caution">
    <text evidence="14">The sequence shown here is derived from an EMBL/GenBank/DDBJ whole genome shotgun (WGS) entry which is preliminary data.</text>
</comment>
<dbReference type="GO" id="GO:0046872">
    <property type="term" value="F:metal ion binding"/>
    <property type="evidence" value="ECO:0007669"/>
    <property type="project" value="UniProtKB-KW"/>
</dbReference>
<evidence type="ECO:0000256" key="2">
    <source>
        <dbReference type="ARBA" id="ARBA00008276"/>
    </source>
</evidence>
<dbReference type="PROSITE" id="PS01011">
    <property type="entry name" value="FOLYLPOLYGLU_SYNT_1"/>
    <property type="match status" value="1"/>
</dbReference>
<dbReference type="InterPro" id="IPR004101">
    <property type="entry name" value="Mur_ligase_C"/>
</dbReference>
<evidence type="ECO:0000259" key="12">
    <source>
        <dbReference type="Pfam" id="PF02875"/>
    </source>
</evidence>
<dbReference type="PANTHER" id="PTHR11136">
    <property type="entry name" value="FOLYLPOLYGLUTAMATE SYNTHASE-RELATED"/>
    <property type="match status" value="1"/>
</dbReference>
<evidence type="ECO:0000256" key="5">
    <source>
        <dbReference type="ARBA" id="ARBA00022723"/>
    </source>
</evidence>
<dbReference type="Pfam" id="PF08245">
    <property type="entry name" value="Mur_ligase_M"/>
    <property type="match status" value="1"/>
</dbReference>
<evidence type="ECO:0000256" key="4">
    <source>
        <dbReference type="ARBA" id="ARBA00022598"/>
    </source>
</evidence>
<evidence type="ECO:0000256" key="9">
    <source>
        <dbReference type="ARBA" id="ARBA00030592"/>
    </source>
</evidence>
<evidence type="ECO:0000256" key="1">
    <source>
        <dbReference type="ARBA" id="ARBA00001946"/>
    </source>
</evidence>
<evidence type="ECO:0000256" key="10">
    <source>
        <dbReference type="ARBA" id="ARBA00047493"/>
    </source>
</evidence>
<evidence type="ECO:0000256" key="11">
    <source>
        <dbReference type="PIRNR" id="PIRNR001563"/>
    </source>
</evidence>
<dbReference type="GO" id="GO:0004326">
    <property type="term" value="F:tetrahydrofolylpolyglutamate synthase activity"/>
    <property type="evidence" value="ECO:0007669"/>
    <property type="project" value="UniProtKB-EC"/>
</dbReference>
<dbReference type="GO" id="GO:0005524">
    <property type="term" value="F:ATP binding"/>
    <property type="evidence" value="ECO:0007669"/>
    <property type="project" value="UniProtKB-KW"/>
</dbReference>
<evidence type="ECO:0000313" key="14">
    <source>
        <dbReference type="EMBL" id="TMJ02384.1"/>
    </source>
</evidence>
<comment type="similarity">
    <text evidence="2 11">Belongs to the folylpolyglutamate synthase family.</text>
</comment>
<name>A0A537L316_9BACT</name>
<dbReference type="Gene3D" id="3.40.1190.10">
    <property type="entry name" value="Mur-like, catalytic domain"/>
    <property type="match status" value="1"/>
</dbReference>
<dbReference type="Pfam" id="PF02875">
    <property type="entry name" value="Mur_ligase_C"/>
    <property type="match status" value="1"/>
</dbReference>